<protein>
    <submittedName>
        <fullName evidence="2">Ovule protein</fullName>
    </submittedName>
</protein>
<accession>A0A0K0FTT6</accession>
<evidence type="ECO:0000313" key="1">
    <source>
        <dbReference type="Proteomes" id="UP000035680"/>
    </source>
</evidence>
<name>A0A0K0FTT6_STRVS</name>
<dbReference type="WBParaSite" id="SVE_1574800.1">
    <property type="protein sequence ID" value="SVE_1574800.1"/>
    <property type="gene ID" value="SVE_1574800"/>
</dbReference>
<proteinExistence type="predicted"/>
<dbReference type="AlphaFoldDB" id="A0A0K0FTT6"/>
<keyword evidence="1" id="KW-1185">Reference proteome</keyword>
<sequence length="69" mass="7843">MLMEKSNACYISCWTEGTSTHSFPMLKSCQLFLPYLPNSESHPFSLKKIITALVLIGFRISLNVRDVSF</sequence>
<evidence type="ECO:0000313" key="2">
    <source>
        <dbReference type="WBParaSite" id="SVE_1574800.1"/>
    </source>
</evidence>
<reference evidence="1" key="1">
    <citation type="submission" date="2014-07" db="EMBL/GenBank/DDBJ databases">
        <authorList>
            <person name="Martin A.A"/>
            <person name="De Silva N."/>
        </authorList>
    </citation>
    <scope>NUCLEOTIDE SEQUENCE</scope>
</reference>
<organism evidence="1 2">
    <name type="scientific">Strongyloides venezuelensis</name>
    <name type="common">Threadworm</name>
    <dbReference type="NCBI Taxonomy" id="75913"/>
    <lineage>
        <taxon>Eukaryota</taxon>
        <taxon>Metazoa</taxon>
        <taxon>Ecdysozoa</taxon>
        <taxon>Nematoda</taxon>
        <taxon>Chromadorea</taxon>
        <taxon>Rhabditida</taxon>
        <taxon>Tylenchina</taxon>
        <taxon>Panagrolaimomorpha</taxon>
        <taxon>Strongyloidoidea</taxon>
        <taxon>Strongyloididae</taxon>
        <taxon>Strongyloides</taxon>
    </lineage>
</organism>
<reference evidence="2" key="2">
    <citation type="submission" date="2015-08" db="UniProtKB">
        <authorList>
            <consortium name="WormBaseParasite"/>
        </authorList>
    </citation>
    <scope>IDENTIFICATION</scope>
</reference>
<dbReference type="Proteomes" id="UP000035680">
    <property type="component" value="Unassembled WGS sequence"/>
</dbReference>